<feature type="transmembrane region" description="Helical" evidence="1">
    <location>
        <begin position="83"/>
        <end position="100"/>
    </location>
</feature>
<dbReference type="EMBL" id="JAKKPZ010000016">
    <property type="protein sequence ID" value="KAI1713169.1"/>
    <property type="molecule type" value="Genomic_DNA"/>
</dbReference>
<evidence type="ECO:0000313" key="3">
    <source>
        <dbReference type="Proteomes" id="UP001201812"/>
    </source>
</evidence>
<organism evidence="2 3">
    <name type="scientific">Ditylenchus destructor</name>
    <dbReference type="NCBI Taxonomy" id="166010"/>
    <lineage>
        <taxon>Eukaryota</taxon>
        <taxon>Metazoa</taxon>
        <taxon>Ecdysozoa</taxon>
        <taxon>Nematoda</taxon>
        <taxon>Chromadorea</taxon>
        <taxon>Rhabditida</taxon>
        <taxon>Tylenchina</taxon>
        <taxon>Tylenchomorpha</taxon>
        <taxon>Sphaerularioidea</taxon>
        <taxon>Anguinidae</taxon>
        <taxon>Anguininae</taxon>
        <taxon>Ditylenchus</taxon>
    </lineage>
</organism>
<keyword evidence="3" id="KW-1185">Reference proteome</keyword>
<sequence length="101" mass="11514">MTCPYFCNSAQNSAAENECISEQDIASKPFKEVCRKFRECCVDHCSKHERNPNPYVDCHKTSKDMVGKCDCYQNSIKRPACHMISWIASAFISVIVIVFLI</sequence>
<evidence type="ECO:0000313" key="2">
    <source>
        <dbReference type="EMBL" id="KAI1713169.1"/>
    </source>
</evidence>
<evidence type="ECO:0000256" key="1">
    <source>
        <dbReference type="SAM" id="Phobius"/>
    </source>
</evidence>
<protein>
    <submittedName>
        <fullName evidence="2">Uncharacterized protein</fullName>
    </submittedName>
</protein>
<comment type="caution">
    <text evidence="2">The sequence shown here is derived from an EMBL/GenBank/DDBJ whole genome shotgun (WGS) entry which is preliminary data.</text>
</comment>
<reference evidence="2" key="1">
    <citation type="submission" date="2022-01" db="EMBL/GenBank/DDBJ databases">
        <title>Genome Sequence Resource for Two Populations of Ditylenchus destructor, the Migratory Endoparasitic Phytonematode.</title>
        <authorList>
            <person name="Zhang H."/>
            <person name="Lin R."/>
            <person name="Xie B."/>
        </authorList>
    </citation>
    <scope>NUCLEOTIDE SEQUENCE</scope>
    <source>
        <strain evidence="2">BazhouSP</strain>
    </source>
</reference>
<dbReference type="Proteomes" id="UP001201812">
    <property type="component" value="Unassembled WGS sequence"/>
</dbReference>
<proteinExistence type="predicted"/>
<gene>
    <name evidence="2" type="ORF">DdX_09241</name>
</gene>
<keyword evidence="1" id="KW-1133">Transmembrane helix</keyword>
<name>A0AAD4N1D7_9BILA</name>
<accession>A0AAD4N1D7</accession>
<keyword evidence="1" id="KW-0812">Transmembrane</keyword>
<dbReference type="AlphaFoldDB" id="A0AAD4N1D7"/>
<keyword evidence="1" id="KW-0472">Membrane</keyword>